<accession>A0AA49X3X8</accession>
<dbReference type="InterPro" id="IPR025272">
    <property type="entry name" value="SocA_Panacea"/>
</dbReference>
<protein>
    <recommendedName>
        <fullName evidence="1">Antitoxin SocA-like Panacea domain-containing protein</fullName>
    </recommendedName>
</protein>
<name>A0AA49X3X8_9VIRU</name>
<proteinExistence type="predicted"/>
<feature type="domain" description="Antitoxin SocA-like Panacea" evidence="1">
    <location>
        <begin position="23"/>
        <end position="117"/>
    </location>
</feature>
<reference evidence="2" key="1">
    <citation type="submission" date="2023-04" db="EMBL/GenBank/DDBJ databases">
        <title>The human skin virome in hidradenitis suppurativa patients.</title>
        <authorList>
            <person name="Jansen D."/>
        </authorList>
    </citation>
    <scope>NUCLEOTIDE SEQUENCE</scope>
    <source>
        <strain evidence="2">VC3_JansenPhageE</strain>
    </source>
</reference>
<organism evidence="2">
    <name type="scientific">Firmicutes phage HS08</name>
    <dbReference type="NCBI Taxonomy" id="3056391"/>
    <lineage>
        <taxon>Viruses</taxon>
    </lineage>
</organism>
<sequence length="145" mass="17160">MANVFDVSSYILDRINTSTTMKLQKLVYYCQAWSLVWDEEPIIDNEFEAWINGPVCRQLYETHKGKYRVNKGYFDNKKSKVGLTKIQKETIDAVLDFYGDKEPHYLIELTHNEDPWKLARGNCKDNDYCEKIITKDSMYAYYSKL</sequence>
<evidence type="ECO:0000259" key="1">
    <source>
        <dbReference type="Pfam" id="PF13274"/>
    </source>
</evidence>
<dbReference type="EMBL" id="OQ890315">
    <property type="protein sequence ID" value="WLJ25710.1"/>
    <property type="molecule type" value="Genomic_DNA"/>
</dbReference>
<evidence type="ECO:0000313" key="2">
    <source>
        <dbReference type="EMBL" id="WLJ25710.1"/>
    </source>
</evidence>
<dbReference type="Pfam" id="PF13274">
    <property type="entry name" value="SocA_Panacea"/>
    <property type="match status" value="1"/>
</dbReference>